<evidence type="ECO:0000313" key="2">
    <source>
        <dbReference type="Proteomes" id="UP000004221"/>
    </source>
</evidence>
<organism evidence="1 2">
    <name type="scientific">Nitrolancea hollandica Lb</name>
    <dbReference type="NCBI Taxonomy" id="1129897"/>
    <lineage>
        <taxon>Bacteria</taxon>
        <taxon>Pseudomonadati</taxon>
        <taxon>Thermomicrobiota</taxon>
        <taxon>Thermomicrobia</taxon>
        <taxon>Sphaerobacterales</taxon>
        <taxon>Sphaerobacterineae</taxon>
        <taxon>Sphaerobacteraceae</taxon>
        <taxon>Nitrolancea</taxon>
    </lineage>
</organism>
<evidence type="ECO:0000313" key="1">
    <source>
        <dbReference type="EMBL" id="CCF85860.1"/>
    </source>
</evidence>
<gene>
    <name evidence="1" type="ORF">NITHO_5970004</name>
</gene>
<dbReference type="EMBL" id="CAGS01000553">
    <property type="protein sequence ID" value="CCF85860.1"/>
    <property type="molecule type" value="Genomic_DNA"/>
</dbReference>
<dbReference type="AlphaFoldDB" id="I4EME7"/>
<proteinExistence type="predicted"/>
<keyword evidence="2" id="KW-1185">Reference proteome</keyword>
<sequence length="81" mass="9394">MEPQLRVDRREIGSRRQMERGAMSNLKLKDNLVIIECSGCRQLYAYEWLPTSVMPLRCILCREQCEQKLVGQLTPPTGEVQ</sequence>
<name>I4EME7_9BACT</name>
<reference evidence="1 2" key="1">
    <citation type="journal article" date="2012" name="ISME J.">
        <title>Nitrification expanded: discovery, physiology and genomics of a nitrite-oxidizing bacterium from the phylum Chloroflexi.</title>
        <authorList>
            <person name="Sorokin D.Y."/>
            <person name="Lucker S."/>
            <person name="Vejmelkova D."/>
            <person name="Kostrikina N.A."/>
            <person name="Kleerebezem R."/>
            <person name="Rijpstra W.I."/>
            <person name="Damste J.S."/>
            <person name="Le Paslier D."/>
            <person name="Muyzer G."/>
            <person name="Wagner M."/>
            <person name="van Loosdrecht M.C."/>
            <person name="Daims H."/>
        </authorList>
    </citation>
    <scope>NUCLEOTIDE SEQUENCE [LARGE SCALE GENOMIC DNA]</scope>
    <source>
        <strain evidence="2">none</strain>
    </source>
</reference>
<accession>I4EME7</accession>
<protein>
    <submittedName>
        <fullName evidence="1">Uncharacterized protein</fullName>
    </submittedName>
</protein>
<dbReference type="Proteomes" id="UP000004221">
    <property type="component" value="Unassembled WGS sequence"/>
</dbReference>
<comment type="caution">
    <text evidence="1">The sequence shown here is derived from an EMBL/GenBank/DDBJ whole genome shotgun (WGS) entry which is preliminary data.</text>
</comment>